<organism evidence="8 9">
    <name type="scientific">Alkalihalophilus lindianensis</name>
    <dbReference type="NCBI Taxonomy" id="1630542"/>
    <lineage>
        <taxon>Bacteria</taxon>
        <taxon>Bacillati</taxon>
        <taxon>Bacillota</taxon>
        <taxon>Bacilli</taxon>
        <taxon>Bacillales</taxon>
        <taxon>Bacillaceae</taxon>
        <taxon>Alkalihalophilus</taxon>
    </lineage>
</organism>
<dbReference type="CDD" id="cd06550">
    <property type="entry name" value="TM_ABC_iron-siderophores_like"/>
    <property type="match status" value="1"/>
</dbReference>
<sequence>MLEAFFRYEFLQNAFYAGIMIGLLAPMLGVFLVVRRLSLIADALSHITLSGIAASLLLGKHFAFFQGMNPLYMGMVFSVGGALLIEQLRSVYQYYKEIAIPIILSAGIGLGVVFISLADGFNNDLFNYLFGSVIAVTRSDLWTILGVTVLVLIVLIMFYKELFFLSFDEEQAVVSGLNRKIVHFIFIVMVALVIAASMRIVGILLVSSLMTLPVAAAMRFARGFKQMFVYSILFGEISVIGGLIAAYQLDLAPGGTIVILAVLILIVSIFIDKFRGGHSFTWKKPKQTPAE</sequence>
<feature type="transmembrane region" description="Helical" evidence="7">
    <location>
        <begin position="46"/>
        <end position="64"/>
    </location>
</feature>
<dbReference type="PANTHER" id="PTHR30477:SF22">
    <property type="entry name" value="METAL ABC TRANSPORTER PERMEASE"/>
    <property type="match status" value="1"/>
</dbReference>
<feature type="transmembrane region" description="Helical" evidence="7">
    <location>
        <begin position="180"/>
        <end position="197"/>
    </location>
</feature>
<keyword evidence="3 6" id="KW-0812">Transmembrane</keyword>
<evidence type="ECO:0000256" key="1">
    <source>
        <dbReference type="ARBA" id="ARBA00004141"/>
    </source>
</evidence>
<keyword evidence="5 7" id="KW-0472">Membrane</keyword>
<feature type="transmembrane region" description="Helical" evidence="7">
    <location>
        <begin position="141"/>
        <end position="159"/>
    </location>
</feature>
<evidence type="ECO:0000313" key="9">
    <source>
        <dbReference type="Proteomes" id="UP001287282"/>
    </source>
</evidence>
<reference evidence="8 9" key="1">
    <citation type="submission" date="2023-10" db="EMBL/GenBank/DDBJ databases">
        <title>Screening of Alkalihalobacillus lindianensis BZ-TG-R113 and Its Alleviation of Salt Stress on Rapeseed Growth.</title>
        <authorList>
            <person name="Zhao B."/>
            <person name="Guo T."/>
        </authorList>
    </citation>
    <scope>NUCLEOTIDE SEQUENCE [LARGE SCALE GENOMIC DNA]</scope>
    <source>
        <strain evidence="8 9">BZ-TG-R113</strain>
    </source>
</reference>
<evidence type="ECO:0000256" key="7">
    <source>
        <dbReference type="SAM" id="Phobius"/>
    </source>
</evidence>
<comment type="subcellular location">
    <subcellularLocation>
        <location evidence="6">Cell membrane</location>
        <topology evidence="6">Multi-pass membrane protein</topology>
    </subcellularLocation>
    <subcellularLocation>
        <location evidence="1">Membrane</location>
        <topology evidence="1">Multi-pass membrane protein</topology>
    </subcellularLocation>
</comment>
<feature type="transmembrane region" description="Helical" evidence="7">
    <location>
        <begin position="14"/>
        <end position="34"/>
    </location>
</feature>
<dbReference type="Proteomes" id="UP001287282">
    <property type="component" value="Unassembled WGS sequence"/>
</dbReference>
<feature type="transmembrane region" description="Helical" evidence="7">
    <location>
        <begin position="255"/>
        <end position="274"/>
    </location>
</feature>
<name>A0ABU3X5I6_9BACI</name>
<dbReference type="RefSeq" id="WP_317120476.1">
    <property type="nucleotide sequence ID" value="NZ_JAWJBA010000001.1"/>
</dbReference>
<dbReference type="EMBL" id="JAWJBA010000001">
    <property type="protein sequence ID" value="MDV2683155.1"/>
    <property type="molecule type" value="Genomic_DNA"/>
</dbReference>
<keyword evidence="9" id="KW-1185">Reference proteome</keyword>
<feature type="transmembrane region" description="Helical" evidence="7">
    <location>
        <begin position="228"/>
        <end position="249"/>
    </location>
</feature>
<dbReference type="PANTHER" id="PTHR30477">
    <property type="entry name" value="ABC-TRANSPORTER METAL-BINDING PROTEIN"/>
    <property type="match status" value="1"/>
</dbReference>
<accession>A0ABU3X5I6</accession>
<dbReference type="Pfam" id="PF00950">
    <property type="entry name" value="ABC-3"/>
    <property type="match status" value="1"/>
</dbReference>
<feature type="transmembrane region" description="Helical" evidence="7">
    <location>
        <begin position="98"/>
        <end position="121"/>
    </location>
</feature>
<protein>
    <submittedName>
        <fullName evidence="8">Metal ABC transporter permease</fullName>
    </submittedName>
</protein>
<comment type="similarity">
    <text evidence="2 6">Belongs to the ABC-3 integral membrane protein family.</text>
</comment>
<evidence type="ECO:0000313" key="8">
    <source>
        <dbReference type="EMBL" id="MDV2683155.1"/>
    </source>
</evidence>
<dbReference type="SUPFAM" id="SSF81345">
    <property type="entry name" value="ABC transporter involved in vitamin B12 uptake, BtuC"/>
    <property type="match status" value="1"/>
</dbReference>
<dbReference type="InterPro" id="IPR037294">
    <property type="entry name" value="ABC_BtuC-like"/>
</dbReference>
<evidence type="ECO:0000256" key="5">
    <source>
        <dbReference type="ARBA" id="ARBA00023136"/>
    </source>
</evidence>
<keyword evidence="4 7" id="KW-1133">Transmembrane helix</keyword>
<dbReference type="Gene3D" id="1.10.3470.10">
    <property type="entry name" value="ABC transporter involved in vitamin B12 uptake, BtuC"/>
    <property type="match status" value="1"/>
</dbReference>
<evidence type="ECO:0000256" key="4">
    <source>
        <dbReference type="ARBA" id="ARBA00022989"/>
    </source>
</evidence>
<proteinExistence type="inferred from homology"/>
<evidence type="ECO:0000256" key="6">
    <source>
        <dbReference type="RuleBase" id="RU003943"/>
    </source>
</evidence>
<comment type="caution">
    <text evidence="8">The sequence shown here is derived from an EMBL/GenBank/DDBJ whole genome shotgun (WGS) entry which is preliminary data.</text>
</comment>
<evidence type="ECO:0000256" key="3">
    <source>
        <dbReference type="ARBA" id="ARBA00022692"/>
    </source>
</evidence>
<gene>
    <name evidence="8" type="ORF">RYX56_02060</name>
</gene>
<dbReference type="InterPro" id="IPR001626">
    <property type="entry name" value="ABC_TroCD"/>
</dbReference>
<keyword evidence="6" id="KW-0813">Transport</keyword>
<evidence type="ECO:0000256" key="2">
    <source>
        <dbReference type="ARBA" id="ARBA00008034"/>
    </source>
</evidence>